<protein>
    <submittedName>
        <fullName evidence="2">Uncharacterized protein</fullName>
    </submittedName>
</protein>
<reference evidence="3" key="1">
    <citation type="submission" date="2024-04" db="EMBL/GenBank/DDBJ databases">
        <title>Salinicola lusitanus LLJ914,a marine bacterium isolated from the Okinawa Trough.</title>
        <authorList>
            <person name="Li J."/>
        </authorList>
    </citation>
    <scope>NUCLEOTIDE SEQUENCE [LARGE SCALE GENOMIC DNA]</scope>
</reference>
<keyword evidence="3" id="KW-1185">Reference proteome</keyword>
<dbReference type="EMBL" id="JBBPFD010000017">
    <property type="protein sequence ID" value="KAK7891103.1"/>
    <property type="molecule type" value="Genomic_DNA"/>
</dbReference>
<evidence type="ECO:0000313" key="3">
    <source>
        <dbReference type="Proteomes" id="UP001460270"/>
    </source>
</evidence>
<feature type="compositionally biased region" description="Basic and acidic residues" evidence="1">
    <location>
        <begin position="125"/>
        <end position="179"/>
    </location>
</feature>
<feature type="region of interest" description="Disordered" evidence="1">
    <location>
        <begin position="35"/>
        <end position="75"/>
    </location>
</feature>
<feature type="compositionally biased region" description="Polar residues" evidence="1">
    <location>
        <begin position="197"/>
        <end position="208"/>
    </location>
</feature>
<evidence type="ECO:0000256" key="1">
    <source>
        <dbReference type="SAM" id="MobiDB-lite"/>
    </source>
</evidence>
<feature type="compositionally biased region" description="Basic residues" evidence="1">
    <location>
        <begin position="1"/>
        <end position="10"/>
    </location>
</feature>
<sequence length="208" mass="23349">MIRGRGRGRRGVPPSLPPRVVVSGRESHCCIQESRSGLCGERERERELRPSLTEEGEDPEAWYRPKGGAQPPSPLPPPPWACPVLPACLPLCQLNTQAYLKVENDVGRCQVWHSPDSARWSVRVSGRDRRQEQETGAGDKGRRQGQETATGDRRDSNRRQERQSRRQETAGDRSRRQEQETVTADLSHITDPLPHVRSSSVTFAQESG</sequence>
<feature type="region of interest" description="Disordered" evidence="1">
    <location>
        <begin position="120"/>
        <end position="208"/>
    </location>
</feature>
<comment type="caution">
    <text evidence="2">The sequence shown here is derived from an EMBL/GenBank/DDBJ whole genome shotgun (WGS) entry which is preliminary data.</text>
</comment>
<gene>
    <name evidence="2" type="ORF">WMY93_023066</name>
</gene>
<name>A0AAW0N3A2_9GOBI</name>
<evidence type="ECO:0000313" key="2">
    <source>
        <dbReference type="EMBL" id="KAK7891103.1"/>
    </source>
</evidence>
<dbReference type="Proteomes" id="UP001460270">
    <property type="component" value="Unassembled WGS sequence"/>
</dbReference>
<dbReference type="AlphaFoldDB" id="A0AAW0N3A2"/>
<feature type="region of interest" description="Disordered" evidence="1">
    <location>
        <begin position="1"/>
        <end position="21"/>
    </location>
</feature>
<accession>A0AAW0N3A2</accession>
<proteinExistence type="predicted"/>
<feature type="compositionally biased region" description="Basic and acidic residues" evidence="1">
    <location>
        <begin position="40"/>
        <end position="49"/>
    </location>
</feature>
<organism evidence="2 3">
    <name type="scientific">Mugilogobius chulae</name>
    <name type="common">yellowstripe goby</name>
    <dbReference type="NCBI Taxonomy" id="88201"/>
    <lineage>
        <taxon>Eukaryota</taxon>
        <taxon>Metazoa</taxon>
        <taxon>Chordata</taxon>
        <taxon>Craniata</taxon>
        <taxon>Vertebrata</taxon>
        <taxon>Euteleostomi</taxon>
        <taxon>Actinopterygii</taxon>
        <taxon>Neopterygii</taxon>
        <taxon>Teleostei</taxon>
        <taxon>Neoteleostei</taxon>
        <taxon>Acanthomorphata</taxon>
        <taxon>Gobiaria</taxon>
        <taxon>Gobiiformes</taxon>
        <taxon>Gobioidei</taxon>
        <taxon>Gobiidae</taxon>
        <taxon>Gobionellinae</taxon>
        <taxon>Mugilogobius</taxon>
    </lineage>
</organism>